<dbReference type="PANTHER" id="PTHR48182:SF3">
    <property type="entry name" value="DUF676 DOMAIN-CONTAINING PROTEIN"/>
    <property type="match status" value="1"/>
</dbReference>
<gene>
    <name evidence="3" type="ORF">FHETE_2086</name>
</gene>
<reference evidence="3 4" key="1">
    <citation type="submission" date="2020-05" db="EMBL/GenBank/DDBJ databases">
        <title>Identification and distribution of gene clusters putatively required for synthesis of sphingolipid metabolism inhibitors in phylogenetically diverse species of the filamentous fungus Fusarium.</title>
        <authorList>
            <person name="Kim H.-S."/>
            <person name="Busman M."/>
            <person name="Brown D.W."/>
            <person name="Divon H."/>
            <person name="Uhlig S."/>
            <person name="Proctor R.H."/>
        </authorList>
    </citation>
    <scope>NUCLEOTIDE SEQUENCE [LARGE SCALE GENOMIC DNA]</scope>
    <source>
        <strain evidence="3 4">NRRL 20693</strain>
    </source>
</reference>
<dbReference type="AlphaFoldDB" id="A0A8H5TW63"/>
<evidence type="ECO:0000256" key="1">
    <source>
        <dbReference type="SAM" id="MobiDB-lite"/>
    </source>
</evidence>
<evidence type="ECO:0000313" key="3">
    <source>
        <dbReference type="EMBL" id="KAF5676590.1"/>
    </source>
</evidence>
<dbReference type="OrthoDB" id="5086500at2759"/>
<evidence type="ECO:0000313" key="4">
    <source>
        <dbReference type="Proteomes" id="UP000567885"/>
    </source>
</evidence>
<dbReference type="InterPro" id="IPR052374">
    <property type="entry name" value="SERAC1"/>
</dbReference>
<keyword evidence="2" id="KW-0472">Membrane</keyword>
<feature type="region of interest" description="Disordered" evidence="1">
    <location>
        <begin position="1"/>
        <end position="23"/>
    </location>
</feature>
<keyword evidence="2" id="KW-0812">Transmembrane</keyword>
<protein>
    <submittedName>
        <fullName evidence="3">Nb-arc domain-containing protein</fullName>
    </submittedName>
</protein>
<comment type="caution">
    <text evidence="3">The sequence shown here is derived from an EMBL/GenBank/DDBJ whole genome shotgun (WGS) entry which is preliminary data.</text>
</comment>
<evidence type="ECO:0000256" key="2">
    <source>
        <dbReference type="SAM" id="Phobius"/>
    </source>
</evidence>
<dbReference type="EMBL" id="JAAGWQ010000032">
    <property type="protein sequence ID" value="KAF5676590.1"/>
    <property type="molecule type" value="Genomic_DNA"/>
</dbReference>
<feature type="transmembrane region" description="Helical" evidence="2">
    <location>
        <begin position="105"/>
        <end position="129"/>
    </location>
</feature>
<dbReference type="Proteomes" id="UP000567885">
    <property type="component" value="Unassembled WGS sequence"/>
</dbReference>
<dbReference type="PANTHER" id="PTHR48182">
    <property type="entry name" value="PROTEIN SERAC1"/>
    <property type="match status" value="1"/>
</dbReference>
<dbReference type="InterPro" id="IPR029058">
    <property type="entry name" value="AB_hydrolase_fold"/>
</dbReference>
<organism evidence="3 4">
    <name type="scientific">Fusarium heterosporum</name>
    <dbReference type="NCBI Taxonomy" id="42747"/>
    <lineage>
        <taxon>Eukaryota</taxon>
        <taxon>Fungi</taxon>
        <taxon>Dikarya</taxon>
        <taxon>Ascomycota</taxon>
        <taxon>Pezizomycotina</taxon>
        <taxon>Sordariomycetes</taxon>
        <taxon>Hypocreomycetidae</taxon>
        <taxon>Hypocreales</taxon>
        <taxon>Nectriaceae</taxon>
        <taxon>Fusarium</taxon>
        <taxon>Fusarium heterosporum species complex</taxon>
    </lineage>
</organism>
<sequence length="558" mass="62430">MMPNRANHDYGHEPGGEPNMLPRGRRIEPDPLDFSEKKQGEVGLSKEAPLVVAVGALSPHLGLCWWLMLMSFLITYYYAKFTVNSSQLPDCSIFSYKIPKFIGKLTLKLVVLVGMLYWCFCITPFHVFAPTAMDVWTPYAVHDALRMTEVVYDPGHDASIDTSIFAIHGLGSRPDSAWTYNLNETKVRWLSELLPQTRGFRDARVVMINHQTRWDSNAASMDLNGHASELLEHIKSQHKMKPDRPIIFIAHSFGGLLLKKALLLAKSRSRDVAAMTKGIIFLGVPHRGTYASMIASCLSCMAFFRGSSSNLHEFMSVDGPAILDLESEFYDAYVIPDHPYKPQPYICDVLEMRPERMGKLVLGTIVRPKHGLLRHGRIVTLDTDHRGLNKFQSLEDPNFLTFLRILLQAKTYALQPDPFADITVPENNPLGHEQASETSPGNNGRGSGTRSLLDFVSYGMPWTTDNRLEALALGGLSELLASVIAKDRNRHSGYFTSRVFKTAFYECLLGVSIGQALGWLVFKIFQGSTGFEMRILQILVSNITVRSSPPMSIMLSLS</sequence>
<feature type="transmembrane region" description="Helical" evidence="2">
    <location>
        <begin position="60"/>
        <end position="79"/>
    </location>
</feature>
<accession>A0A8H5TW63</accession>
<dbReference type="Gene3D" id="3.40.50.1820">
    <property type="entry name" value="alpha/beta hydrolase"/>
    <property type="match status" value="1"/>
</dbReference>
<dbReference type="SUPFAM" id="SSF53474">
    <property type="entry name" value="alpha/beta-Hydrolases"/>
    <property type="match status" value="1"/>
</dbReference>
<name>A0A8H5TW63_FUSHE</name>
<feature type="region of interest" description="Disordered" evidence="1">
    <location>
        <begin position="425"/>
        <end position="446"/>
    </location>
</feature>
<keyword evidence="2" id="KW-1133">Transmembrane helix</keyword>
<keyword evidence="4" id="KW-1185">Reference proteome</keyword>
<feature type="compositionally biased region" description="Basic and acidic residues" evidence="1">
    <location>
        <begin position="1"/>
        <end position="15"/>
    </location>
</feature>
<proteinExistence type="predicted"/>